<dbReference type="SUPFAM" id="SSF48403">
    <property type="entry name" value="Ankyrin repeat"/>
    <property type="match status" value="1"/>
</dbReference>
<gene>
    <name evidence="2" type="ORF">SteCoe_2119</name>
</gene>
<dbReference type="Pfam" id="PF00023">
    <property type="entry name" value="Ank"/>
    <property type="match status" value="1"/>
</dbReference>
<evidence type="ECO:0000313" key="3">
    <source>
        <dbReference type="Proteomes" id="UP000187209"/>
    </source>
</evidence>
<dbReference type="InterPro" id="IPR036770">
    <property type="entry name" value="Ankyrin_rpt-contain_sf"/>
</dbReference>
<protein>
    <submittedName>
        <fullName evidence="2">Uncharacterized protein</fullName>
    </submittedName>
</protein>
<evidence type="ECO:0000256" key="1">
    <source>
        <dbReference type="PROSITE-ProRule" id="PRU00023"/>
    </source>
</evidence>
<feature type="repeat" description="ANK" evidence="1">
    <location>
        <begin position="192"/>
        <end position="224"/>
    </location>
</feature>
<reference evidence="2 3" key="1">
    <citation type="submission" date="2016-11" db="EMBL/GenBank/DDBJ databases">
        <title>The macronuclear genome of Stentor coeruleus: a giant cell with tiny introns.</title>
        <authorList>
            <person name="Slabodnick M."/>
            <person name="Ruby J.G."/>
            <person name="Reiff S.B."/>
            <person name="Swart E.C."/>
            <person name="Gosai S."/>
            <person name="Prabakaran S."/>
            <person name="Witkowska E."/>
            <person name="Larue G.E."/>
            <person name="Fisher S."/>
            <person name="Freeman R.M."/>
            <person name="Gunawardena J."/>
            <person name="Chu W."/>
            <person name="Stover N.A."/>
            <person name="Gregory B.D."/>
            <person name="Nowacki M."/>
            <person name="Derisi J."/>
            <person name="Roy S.W."/>
            <person name="Marshall W.F."/>
            <person name="Sood P."/>
        </authorList>
    </citation>
    <scope>NUCLEOTIDE SEQUENCE [LARGE SCALE GENOMIC DNA]</scope>
    <source>
        <strain evidence="2">WM001</strain>
    </source>
</reference>
<organism evidence="2 3">
    <name type="scientific">Stentor coeruleus</name>
    <dbReference type="NCBI Taxonomy" id="5963"/>
    <lineage>
        <taxon>Eukaryota</taxon>
        <taxon>Sar</taxon>
        <taxon>Alveolata</taxon>
        <taxon>Ciliophora</taxon>
        <taxon>Postciliodesmatophora</taxon>
        <taxon>Heterotrichea</taxon>
        <taxon>Heterotrichida</taxon>
        <taxon>Stentoridae</taxon>
        <taxon>Stentor</taxon>
    </lineage>
</organism>
<dbReference type="OrthoDB" id="291883at2759"/>
<keyword evidence="1" id="KW-0040">ANK repeat</keyword>
<proteinExistence type="predicted"/>
<dbReference type="AlphaFoldDB" id="A0A1R2D040"/>
<dbReference type="Gene3D" id="1.25.40.20">
    <property type="entry name" value="Ankyrin repeat-containing domain"/>
    <property type="match status" value="1"/>
</dbReference>
<evidence type="ECO:0000313" key="2">
    <source>
        <dbReference type="EMBL" id="OMJ94629.1"/>
    </source>
</evidence>
<dbReference type="EMBL" id="MPUH01000023">
    <property type="protein sequence ID" value="OMJ94629.1"/>
    <property type="molecule type" value="Genomic_DNA"/>
</dbReference>
<keyword evidence="3" id="KW-1185">Reference proteome</keyword>
<comment type="caution">
    <text evidence="2">The sequence shown here is derived from an EMBL/GenBank/DDBJ whole genome shotgun (WGS) entry which is preliminary data.</text>
</comment>
<name>A0A1R2D040_9CILI</name>
<accession>A0A1R2D040</accession>
<sequence>MNNKRTWMYSGTGKILKFKPIKVSLSPARKRCFDLTPKRNFLLMSTSRSNRDVNKSYITNASSGNQSPIESKSPNIFKPSTRVYIELSESPLPYDLKSKNVQKDIESFEKLLAQDNIDEKKNIMRKEFKKLVKKEIKKVESEREEFLEMSFEDKKSHPKASEYFKEIRRGNIEKVISLLISHPELIKEVDSTHQTGLHWAVRRRNLPIIKYLLMSNINIMSRDIVGRRAEDIARSKKYPEISEFLIGLRRRTGQNVSRVLTSSNEAKDNTLQMLMRMKTRVSKRLMIVK</sequence>
<dbReference type="PROSITE" id="PS50088">
    <property type="entry name" value="ANK_REPEAT"/>
    <property type="match status" value="1"/>
</dbReference>
<dbReference type="InterPro" id="IPR002110">
    <property type="entry name" value="Ankyrin_rpt"/>
</dbReference>
<dbReference type="Proteomes" id="UP000187209">
    <property type="component" value="Unassembled WGS sequence"/>
</dbReference>